<keyword evidence="2" id="KW-1185">Reference proteome</keyword>
<proteinExistence type="predicted"/>
<organism evidence="1 2">
    <name type="scientific">Nezara viridula</name>
    <name type="common">Southern green stink bug</name>
    <name type="synonym">Cimex viridulus</name>
    <dbReference type="NCBI Taxonomy" id="85310"/>
    <lineage>
        <taxon>Eukaryota</taxon>
        <taxon>Metazoa</taxon>
        <taxon>Ecdysozoa</taxon>
        <taxon>Arthropoda</taxon>
        <taxon>Hexapoda</taxon>
        <taxon>Insecta</taxon>
        <taxon>Pterygota</taxon>
        <taxon>Neoptera</taxon>
        <taxon>Paraneoptera</taxon>
        <taxon>Hemiptera</taxon>
        <taxon>Heteroptera</taxon>
        <taxon>Panheteroptera</taxon>
        <taxon>Pentatomomorpha</taxon>
        <taxon>Pentatomoidea</taxon>
        <taxon>Pentatomidae</taxon>
        <taxon>Pentatominae</taxon>
        <taxon>Nezara</taxon>
    </lineage>
</organism>
<dbReference type="AlphaFoldDB" id="A0A9P0MTI5"/>
<evidence type="ECO:0000313" key="2">
    <source>
        <dbReference type="Proteomes" id="UP001152798"/>
    </source>
</evidence>
<name>A0A9P0MTI5_NEZVI</name>
<dbReference type="EMBL" id="OV725082">
    <property type="protein sequence ID" value="CAH1406613.1"/>
    <property type="molecule type" value="Genomic_DNA"/>
</dbReference>
<gene>
    <name evidence="1" type="ORF">NEZAVI_LOCUS14508</name>
</gene>
<accession>A0A9P0MTI5</accession>
<dbReference type="Proteomes" id="UP001152798">
    <property type="component" value="Chromosome 6"/>
</dbReference>
<reference evidence="1" key="1">
    <citation type="submission" date="2022-01" db="EMBL/GenBank/DDBJ databases">
        <authorList>
            <person name="King R."/>
        </authorList>
    </citation>
    <scope>NUCLEOTIDE SEQUENCE</scope>
</reference>
<evidence type="ECO:0000313" key="1">
    <source>
        <dbReference type="EMBL" id="CAH1406613.1"/>
    </source>
</evidence>
<protein>
    <submittedName>
        <fullName evidence="1">Uncharacterized protein</fullName>
    </submittedName>
</protein>
<sequence>MLRVFLVHRNSSSCVRLRDTDGSQKRAGMPEVQGEWWSEPQQDHSFGPGVARAEAPQLQVVGAAQQGRLLPRAPASPHRQGYEHGPEDINCEEGMWITSSWLGPTKSSRFKPDHPIMTIQRERSISESFTDEGSQVAVGSAFSRSGQRQEVQLDEVILRMIREPWRDFNIQQRWSALGSSRAFRPCRRQSSCSSGADCRAKTLPRTASSEEHKVVYEAAVATICLSSLLSSFVT</sequence>
<dbReference type="OrthoDB" id="10478368at2759"/>